<dbReference type="RefSeq" id="WP_140588291.1">
    <property type="nucleotide sequence ID" value="NZ_VFRR01000012.1"/>
</dbReference>
<evidence type="ECO:0008006" key="4">
    <source>
        <dbReference type="Google" id="ProtNLM"/>
    </source>
</evidence>
<keyword evidence="3" id="KW-1185">Reference proteome</keyword>
<keyword evidence="1" id="KW-1133">Transmembrane helix</keyword>
<accession>A0A501WVF3</accession>
<evidence type="ECO:0000313" key="3">
    <source>
        <dbReference type="Proteomes" id="UP000315901"/>
    </source>
</evidence>
<dbReference type="OrthoDB" id="3789197at2"/>
<dbReference type="EMBL" id="VFRR01000012">
    <property type="protein sequence ID" value="TPE52390.1"/>
    <property type="molecule type" value="Genomic_DNA"/>
</dbReference>
<comment type="caution">
    <text evidence="2">The sequence shown here is derived from an EMBL/GenBank/DDBJ whole genome shotgun (WGS) entry which is preliminary data.</text>
</comment>
<feature type="transmembrane region" description="Helical" evidence="1">
    <location>
        <begin position="201"/>
        <end position="219"/>
    </location>
</feature>
<keyword evidence="1" id="KW-0812">Transmembrane</keyword>
<feature type="transmembrane region" description="Helical" evidence="1">
    <location>
        <begin position="85"/>
        <end position="105"/>
    </location>
</feature>
<keyword evidence="1" id="KW-0472">Membrane</keyword>
<organism evidence="2 3">
    <name type="scientific">Maribrevibacterium harenarium</name>
    <dbReference type="NCBI Taxonomy" id="2589817"/>
    <lineage>
        <taxon>Bacteria</taxon>
        <taxon>Pseudomonadati</taxon>
        <taxon>Pseudomonadota</taxon>
        <taxon>Gammaproteobacteria</taxon>
        <taxon>Oceanospirillales</taxon>
        <taxon>Oceanospirillaceae</taxon>
        <taxon>Maribrevibacterium</taxon>
    </lineage>
</organism>
<dbReference type="Proteomes" id="UP000315901">
    <property type="component" value="Unassembled WGS sequence"/>
</dbReference>
<feature type="transmembrane region" description="Helical" evidence="1">
    <location>
        <begin position="167"/>
        <end position="189"/>
    </location>
</feature>
<protein>
    <recommendedName>
        <fullName evidence="4">ABC transporter permease</fullName>
    </recommendedName>
</protein>
<evidence type="ECO:0000313" key="2">
    <source>
        <dbReference type="EMBL" id="TPE52390.1"/>
    </source>
</evidence>
<sequence>MAIFTSRASLIASQSVAQTIQLGTIKIITGIFVGLILLSAYLGYSATSTVNAIYADAVIYLQASGQPVPPNPAQLDSPLGMLRNMTIYISLIGSLAAMVIGHQLIASDRKQGVLPLIGTRIESRSDYLDGKIKALLTLLGGVTGIAAFVAAITLILLPSVVLTSAMWGQLVAFMACAYLILLFFGLLALASTALVAKESVALLLPVTLWITLTFIFPSLSANIHPTAAINPISSLAATPDNAFFHFSQQFLAPFSTVESFKSLSAYWLDYSPNGSVFPTGALMQMVVSVVIAAGAAWYGLTHISLERGEFDV</sequence>
<reference evidence="2 3" key="1">
    <citation type="submission" date="2019-06" db="EMBL/GenBank/DDBJ databases">
        <title>A novel bacterium of genus Marinomonas, isolated from coastal sand.</title>
        <authorList>
            <person name="Huang H."/>
            <person name="Mo K."/>
            <person name="Hu Y."/>
        </authorList>
    </citation>
    <scope>NUCLEOTIDE SEQUENCE [LARGE SCALE GENOMIC DNA]</scope>
    <source>
        <strain evidence="2 3">HB171799</strain>
    </source>
</reference>
<feature type="transmembrane region" description="Helical" evidence="1">
    <location>
        <begin position="134"/>
        <end position="161"/>
    </location>
</feature>
<proteinExistence type="predicted"/>
<dbReference type="AlphaFoldDB" id="A0A501WVF3"/>
<feature type="transmembrane region" description="Helical" evidence="1">
    <location>
        <begin position="281"/>
        <end position="300"/>
    </location>
</feature>
<feature type="transmembrane region" description="Helical" evidence="1">
    <location>
        <begin position="20"/>
        <end position="44"/>
    </location>
</feature>
<evidence type="ECO:0000256" key="1">
    <source>
        <dbReference type="SAM" id="Phobius"/>
    </source>
</evidence>
<name>A0A501WVF3_9GAMM</name>
<gene>
    <name evidence="2" type="ORF">FJM67_08095</name>
</gene>